<protein>
    <submittedName>
        <fullName evidence="2">Uncharacterized protein</fullName>
    </submittedName>
</protein>
<organism evidence="2 3">
    <name type="scientific">Plakobranchus ocellatus</name>
    <dbReference type="NCBI Taxonomy" id="259542"/>
    <lineage>
        <taxon>Eukaryota</taxon>
        <taxon>Metazoa</taxon>
        <taxon>Spiralia</taxon>
        <taxon>Lophotrochozoa</taxon>
        <taxon>Mollusca</taxon>
        <taxon>Gastropoda</taxon>
        <taxon>Heterobranchia</taxon>
        <taxon>Euthyneura</taxon>
        <taxon>Panpulmonata</taxon>
        <taxon>Sacoglossa</taxon>
        <taxon>Placobranchoidea</taxon>
        <taxon>Plakobranchidae</taxon>
        <taxon>Plakobranchus</taxon>
    </lineage>
</organism>
<feature type="region of interest" description="Disordered" evidence="1">
    <location>
        <begin position="1"/>
        <end position="47"/>
    </location>
</feature>
<dbReference type="AlphaFoldDB" id="A0AAV4A0M9"/>
<gene>
    <name evidence="2" type="ORF">PoB_002626400</name>
</gene>
<dbReference type="EMBL" id="BLXT01003024">
    <property type="protein sequence ID" value="GFN99758.1"/>
    <property type="molecule type" value="Genomic_DNA"/>
</dbReference>
<feature type="compositionally biased region" description="Polar residues" evidence="1">
    <location>
        <begin position="23"/>
        <end position="47"/>
    </location>
</feature>
<accession>A0AAV4A0M9</accession>
<evidence type="ECO:0000256" key="1">
    <source>
        <dbReference type="SAM" id="MobiDB-lite"/>
    </source>
</evidence>
<reference evidence="2 3" key="1">
    <citation type="journal article" date="2021" name="Elife">
        <title>Chloroplast acquisition without the gene transfer in kleptoplastic sea slugs, Plakobranchus ocellatus.</title>
        <authorList>
            <person name="Maeda T."/>
            <person name="Takahashi S."/>
            <person name="Yoshida T."/>
            <person name="Shimamura S."/>
            <person name="Takaki Y."/>
            <person name="Nagai Y."/>
            <person name="Toyoda A."/>
            <person name="Suzuki Y."/>
            <person name="Arimoto A."/>
            <person name="Ishii H."/>
            <person name="Satoh N."/>
            <person name="Nishiyama T."/>
            <person name="Hasebe M."/>
            <person name="Maruyama T."/>
            <person name="Minagawa J."/>
            <person name="Obokata J."/>
            <person name="Shigenobu S."/>
        </authorList>
    </citation>
    <scope>NUCLEOTIDE SEQUENCE [LARGE SCALE GENOMIC DNA]</scope>
</reference>
<evidence type="ECO:0000313" key="3">
    <source>
        <dbReference type="Proteomes" id="UP000735302"/>
    </source>
</evidence>
<proteinExistence type="predicted"/>
<sequence length="145" mass="15619">MKVNQEVTGARISKSHVAMDSPVVSSRKPTSSNLTGASGASRGNTHSLHVTFAGSSHLRAAAEPDMMRAWSVEALSPTPGMVTNGRSLGKRRLFRKPTSMEGSWQIFYPSCGIESGTEDPSRSQGHCANLIITRGSQIRSRLKLH</sequence>
<dbReference type="Proteomes" id="UP000735302">
    <property type="component" value="Unassembled WGS sequence"/>
</dbReference>
<evidence type="ECO:0000313" key="2">
    <source>
        <dbReference type="EMBL" id="GFN99758.1"/>
    </source>
</evidence>
<keyword evidence="3" id="KW-1185">Reference proteome</keyword>
<name>A0AAV4A0M9_9GAST</name>
<comment type="caution">
    <text evidence="2">The sequence shown here is derived from an EMBL/GenBank/DDBJ whole genome shotgun (WGS) entry which is preliminary data.</text>
</comment>